<proteinExistence type="predicted"/>
<name>A0A7H9BJD0_9NEIS</name>
<gene>
    <name evidence="1" type="ORF">HQ393_10180</name>
</gene>
<accession>A0A7H9BJD0</accession>
<dbReference type="EMBL" id="CP058627">
    <property type="protein sequence ID" value="QLG88579.1"/>
    <property type="molecule type" value="Genomic_DNA"/>
</dbReference>
<organism evidence="1 2">
    <name type="scientific">Chitinibacter bivalviorum</name>
    <dbReference type="NCBI Taxonomy" id="2739434"/>
    <lineage>
        <taxon>Bacteria</taxon>
        <taxon>Pseudomonadati</taxon>
        <taxon>Pseudomonadota</taxon>
        <taxon>Betaproteobacteria</taxon>
        <taxon>Neisseriales</taxon>
        <taxon>Chitinibacteraceae</taxon>
        <taxon>Chitinibacter</taxon>
    </lineage>
</organism>
<evidence type="ECO:0000313" key="2">
    <source>
        <dbReference type="Proteomes" id="UP000509597"/>
    </source>
</evidence>
<keyword evidence="2" id="KW-1185">Reference proteome</keyword>
<reference evidence="1 2" key="1">
    <citation type="submission" date="2020-07" db="EMBL/GenBank/DDBJ databases">
        <title>Complete genome sequence of Chitinibacter sp. 2T18.</title>
        <authorList>
            <person name="Bae J.-W."/>
            <person name="Choi J.-W."/>
        </authorList>
    </citation>
    <scope>NUCLEOTIDE SEQUENCE [LARGE SCALE GENOMIC DNA]</scope>
    <source>
        <strain evidence="1 2">2T18</strain>
    </source>
</reference>
<dbReference type="RefSeq" id="WP_179355091.1">
    <property type="nucleotide sequence ID" value="NZ_CP058627.1"/>
</dbReference>
<dbReference type="AlphaFoldDB" id="A0A7H9BJD0"/>
<sequence>MKELAYFRGSGARPIPCSSGGRNRRFTACAAGKAIIEVQQVSSLPSETADLPPA</sequence>
<evidence type="ECO:0000313" key="1">
    <source>
        <dbReference type="EMBL" id="QLG88579.1"/>
    </source>
</evidence>
<dbReference type="Proteomes" id="UP000509597">
    <property type="component" value="Chromosome"/>
</dbReference>
<protein>
    <submittedName>
        <fullName evidence="1">Uncharacterized protein</fullName>
    </submittedName>
</protein>
<dbReference type="KEGG" id="chiz:HQ393_10180"/>